<evidence type="ECO:0000313" key="7">
    <source>
        <dbReference type="Proteomes" id="UP000317214"/>
    </source>
</evidence>
<dbReference type="InterPro" id="IPR036388">
    <property type="entry name" value="WH-like_DNA-bd_sf"/>
</dbReference>
<dbReference type="PANTHER" id="PTHR30537:SF74">
    <property type="entry name" value="HTH-TYPE TRANSCRIPTIONAL REGULATOR TRPI"/>
    <property type="match status" value="1"/>
</dbReference>
<dbReference type="PROSITE" id="PS50931">
    <property type="entry name" value="HTH_LYSR"/>
    <property type="match status" value="1"/>
</dbReference>
<dbReference type="EMBL" id="CP032486">
    <property type="protein sequence ID" value="QDH26059.1"/>
    <property type="molecule type" value="Genomic_DNA"/>
</dbReference>
<dbReference type="KEGG" id="ntn:D5366_11605"/>
<comment type="similarity">
    <text evidence="1">Belongs to the LysR transcriptional regulatory family.</text>
</comment>
<dbReference type="SUPFAM" id="SSF53850">
    <property type="entry name" value="Periplasmic binding protein-like II"/>
    <property type="match status" value="1"/>
</dbReference>
<dbReference type="Pfam" id="PF00126">
    <property type="entry name" value="HTH_1"/>
    <property type="match status" value="1"/>
</dbReference>
<protein>
    <submittedName>
        <fullName evidence="6">LysR family transcriptional regulator</fullName>
    </submittedName>
</protein>
<dbReference type="SUPFAM" id="SSF46785">
    <property type="entry name" value="Winged helix' DNA-binding domain"/>
    <property type="match status" value="1"/>
</dbReference>
<dbReference type="RefSeq" id="WP_141494000.1">
    <property type="nucleotide sequence ID" value="NZ_CP032486.1"/>
</dbReference>
<proteinExistence type="inferred from homology"/>
<dbReference type="AlphaFoldDB" id="A0A4Y6V7M2"/>
<name>A0A4Y6V7M2_9PROT</name>
<dbReference type="Pfam" id="PF03466">
    <property type="entry name" value="LysR_substrate"/>
    <property type="match status" value="1"/>
</dbReference>
<dbReference type="GO" id="GO:0043565">
    <property type="term" value="F:sequence-specific DNA binding"/>
    <property type="evidence" value="ECO:0007669"/>
    <property type="project" value="TreeGrafter"/>
</dbReference>
<evidence type="ECO:0000259" key="5">
    <source>
        <dbReference type="PROSITE" id="PS50931"/>
    </source>
</evidence>
<dbReference type="Gene3D" id="3.40.190.290">
    <property type="match status" value="1"/>
</dbReference>
<feature type="domain" description="HTH lysR-type" evidence="5">
    <location>
        <begin position="5"/>
        <end position="62"/>
    </location>
</feature>
<keyword evidence="3" id="KW-0238">DNA-binding</keyword>
<dbReference type="OrthoDB" id="9794694at2"/>
<keyword evidence="2" id="KW-0805">Transcription regulation</keyword>
<geneLocation type="plasmid" evidence="6">
    <name>unnamed1</name>
</geneLocation>
<dbReference type="InterPro" id="IPR005119">
    <property type="entry name" value="LysR_subst-bd"/>
</dbReference>
<dbReference type="Proteomes" id="UP000317214">
    <property type="component" value="Plasmid unnamed1"/>
</dbReference>
<evidence type="ECO:0000256" key="1">
    <source>
        <dbReference type="ARBA" id="ARBA00009437"/>
    </source>
</evidence>
<evidence type="ECO:0000313" key="6">
    <source>
        <dbReference type="EMBL" id="QDH26059.1"/>
    </source>
</evidence>
<dbReference type="InterPro" id="IPR000847">
    <property type="entry name" value="LysR_HTH_N"/>
</dbReference>
<reference evidence="6 7" key="1">
    <citation type="submission" date="2018-09" db="EMBL/GenBank/DDBJ databases">
        <title>The complete genome sequence of Neokomagataea tanensis NBRC 106556(T).</title>
        <authorList>
            <person name="Chua K.-O."/>
            <person name="See-Too W.-S."/>
            <person name="Hong K.-W."/>
            <person name="Yin W.-F."/>
            <person name="Chan K.-G."/>
        </authorList>
    </citation>
    <scope>NUCLEOTIDE SEQUENCE [LARGE SCALE GENOMIC DNA]</scope>
    <source>
        <strain evidence="7">AH13 \ NBRC 106556</strain>
        <plasmid evidence="6 7">unnamed1</plasmid>
    </source>
</reference>
<keyword evidence="4" id="KW-0804">Transcription</keyword>
<organism evidence="6 7">
    <name type="scientific">Neokomagataea tanensis</name>
    <dbReference type="NCBI Taxonomy" id="661191"/>
    <lineage>
        <taxon>Bacteria</taxon>
        <taxon>Pseudomonadati</taxon>
        <taxon>Pseudomonadota</taxon>
        <taxon>Alphaproteobacteria</taxon>
        <taxon>Acetobacterales</taxon>
        <taxon>Acetobacteraceae</taxon>
        <taxon>Neokomagataea</taxon>
    </lineage>
</organism>
<sequence>MLYLPPLNSLRSFWLVTQSGGIRAAAEKNNIGHSSLTQQIQKLEGALGVRLFDRSERSLKLTKEAENFAKEIDNAFQIIANATNLLIRNKKNILHIGCSSSIAIKLLIPLVEKFNEEHNLFKVKLITPCTIESIHENNLDGIFSVEKDEEDKFHKNKFLSEELCLISSPNSRHLIDDQQVKLIGIHAPGWYEDWNNFFIRNKKILPTEKIVWVSSPLVAIQAAADGVGISLMTPSLIRDDLQSRRVKKMTHPQHIQLTRDINFYTPKENPRSQSMEIWLDWLSQKASLYLTSGDWL</sequence>
<dbReference type="InterPro" id="IPR058163">
    <property type="entry name" value="LysR-type_TF_proteobact-type"/>
</dbReference>
<gene>
    <name evidence="6" type="ORF">D5366_11605</name>
</gene>
<evidence type="ECO:0000256" key="4">
    <source>
        <dbReference type="ARBA" id="ARBA00023163"/>
    </source>
</evidence>
<dbReference type="GO" id="GO:0006351">
    <property type="term" value="P:DNA-templated transcription"/>
    <property type="evidence" value="ECO:0007669"/>
    <property type="project" value="TreeGrafter"/>
</dbReference>
<dbReference type="CDD" id="cd05466">
    <property type="entry name" value="PBP2_LTTR_substrate"/>
    <property type="match status" value="1"/>
</dbReference>
<dbReference type="GO" id="GO:0003700">
    <property type="term" value="F:DNA-binding transcription factor activity"/>
    <property type="evidence" value="ECO:0007669"/>
    <property type="project" value="InterPro"/>
</dbReference>
<dbReference type="PANTHER" id="PTHR30537">
    <property type="entry name" value="HTH-TYPE TRANSCRIPTIONAL REGULATOR"/>
    <property type="match status" value="1"/>
</dbReference>
<evidence type="ECO:0000256" key="3">
    <source>
        <dbReference type="ARBA" id="ARBA00023125"/>
    </source>
</evidence>
<keyword evidence="6" id="KW-0614">Plasmid</keyword>
<dbReference type="Gene3D" id="1.10.10.10">
    <property type="entry name" value="Winged helix-like DNA-binding domain superfamily/Winged helix DNA-binding domain"/>
    <property type="match status" value="1"/>
</dbReference>
<evidence type="ECO:0000256" key="2">
    <source>
        <dbReference type="ARBA" id="ARBA00023015"/>
    </source>
</evidence>
<accession>A0A4Y6V7M2</accession>
<dbReference type="InterPro" id="IPR036390">
    <property type="entry name" value="WH_DNA-bd_sf"/>
</dbReference>
<keyword evidence="7" id="KW-1185">Reference proteome</keyword>